<organism evidence="3 4">
    <name type="scientific">Asanoa ishikariensis</name>
    <dbReference type="NCBI Taxonomy" id="137265"/>
    <lineage>
        <taxon>Bacteria</taxon>
        <taxon>Bacillati</taxon>
        <taxon>Actinomycetota</taxon>
        <taxon>Actinomycetes</taxon>
        <taxon>Micromonosporales</taxon>
        <taxon>Micromonosporaceae</taxon>
        <taxon>Asanoa</taxon>
    </lineage>
</organism>
<dbReference type="Proteomes" id="UP000199632">
    <property type="component" value="Unassembled WGS sequence"/>
</dbReference>
<protein>
    <submittedName>
        <fullName evidence="3">Uncharacterized protein</fullName>
    </submittedName>
</protein>
<dbReference type="RefSeq" id="WP_143049676.1">
    <property type="nucleotide sequence ID" value="NZ_BOND01000018.1"/>
</dbReference>
<evidence type="ECO:0000313" key="4">
    <source>
        <dbReference type="Proteomes" id="UP000199632"/>
    </source>
</evidence>
<accession>A0A1H3MV28</accession>
<dbReference type="OrthoDB" id="156718at2"/>
<feature type="compositionally biased region" description="Basic and acidic residues" evidence="1">
    <location>
        <begin position="417"/>
        <end position="426"/>
    </location>
</feature>
<proteinExistence type="predicted"/>
<feature type="compositionally biased region" description="Polar residues" evidence="1">
    <location>
        <begin position="679"/>
        <end position="692"/>
    </location>
</feature>
<evidence type="ECO:0000256" key="2">
    <source>
        <dbReference type="SAM" id="Phobius"/>
    </source>
</evidence>
<feature type="compositionally biased region" description="Basic residues" evidence="1">
    <location>
        <begin position="427"/>
        <end position="439"/>
    </location>
</feature>
<feature type="compositionally biased region" description="Low complexity" evidence="1">
    <location>
        <begin position="716"/>
        <end position="729"/>
    </location>
</feature>
<feature type="compositionally biased region" description="Pro residues" evidence="1">
    <location>
        <begin position="303"/>
        <end position="316"/>
    </location>
</feature>
<feature type="transmembrane region" description="Helical" evidence="2">
    <location>
        <begin position="6"/>
        <end position="29"/>
    </location>
</feature>
<feature type="compositionally biased region" description="Low complexity" evidence="1">
    <location>
        <begin position="634"/>
        <end position="661"/>
    </location>
</feature>
<dbReference type="AlphaFoldDB" id="A0A1H3MV28"/>
<feature type="region of interest" description="Disordered" evidence="1">
    <location>
        <begin position="619"/>
        <end position="842"/>
    </location>
</feature>
<keyword evidence="2" id="KW-0812">Transmembrane</keyword>
<keyword evidence="4" id="KW-1185">Reference proteome</keyword>
<feature type="compositionally biased region" description="Basic and acidic residues" evidence="1">
    <location>
        <begin position="537"/>
        <end position="569"/>
    </location>
</feature>
<dbReference type="EMBL" id="FNQB01000001">
    <property type="protein sequence ID" value="SDY80298.1"/>
    <property type="molecule type" value="Genomic_DNA"/>
</dbReference>
<evidence type="ECO:0000256" key="1">
    <source>
        <dbReference type="SAM" id="MobiDB-lite"/>
    </source>
</evidence>
<feature type="compositionally biased region" description="Low complexity" evidence="1">
    <location>
        <begin position="763"/>
        <end position="777"/>
    </location>
</feature>
<reference evidence="4" key="1">
    <citation type="submission" date="2016-10" db="EMBL/GenBank/DDBJ databases">
        <authorList>
            <person name="Varghese N."/>
            <person name="Submissions S."/>
        </authorList>
    </citation>
    <scope>NUCLEOTIDE SEQUENCE [LARGE SCALE GENOMIC DNA]</scope>
    <source>
        <strain evidence="4">DSM 44718</strain>
    </source>
</reference>
<feature type="region of interest" description="Disordered" evidence="1">
    <location>
        <begin position="358"/>
        <end position="569"/>
    </location>
</feature>
<feature type="compositionally biased region" description="Low complexity" evidence="1">
    <location>
        <begin position="358"/>
        <end position="379"/>
    </location>
</feature>
<name>A0A1H3MV28_9ACTN</name>
<dbReference type="STRING" id="137265.SAMN05421684_1628"/>
<evidence type="ECO:0000313" key="3">
    <source>
        <dbReference type="EMBL" id="SDY80298.1"/>
    </source>
</evidence>
<feature type="region of interest" description="Disordered" evidence="1">
    <location>
        <begin position="263"/>
        <end position="333"/>
    </location>
</feature>
<feature type="compositionally biased region" description="Low complexity" evidence="1">
    <location>
        <begin position="474"/>
        <end position="489"/>
    </location>
</feature>
<gene>
    <name evidence="3" type="ORF">SAMN05421684_1628</name>
</gene>
<keyword evidence="2" id="KW-0472">Membrane</keyword>
<sequence length="842" mass="85454">MRVVRTVAGLVLLTIGLPVLLVGGALWTLMQHRDAGGAFSGSLEQVSTAGRAIVVPDVDTLLREDAAFVRAGDTRMRLTVPGETFLGLAPAAEVRAYLAGAAYSRVDAVTVARGDLPVRIAPVDAQGLAGPAASDVAPGSQSFWTRQGSGTLEWTADEVDGREVSLVIMRVDATPGLTVDVRASATPGWLVPATWTLVALGALLLASGIVALAWPVRSREVVFVVDPSQVPEVSARLSGLEGPAGPPPVWPALPAAEVSEPLPVLAGDEPRPADGSWPEWPSDSTPGRPATLADALAGAGKTVPPPPGPAWPPAQPGPSAWSPDADGAQVPAPPNAWRRAEAARLAGLPAVTAAAAQLSVESVPTSGAPAGAATAIPTTRSTQAENESGPRTPAPRAEADADQDGSPTPGVAHLRSVKTDGTERPAGKRGSRTATKKRPVVFVDTAVEPTGESPDRPVVATRTRTKSAPQPRDAASPQTTTTQAPTPASNDTEQPGIADLAEQRATIAEPATEEAKEPATADVAEPQATIAEPASDDAERSAMADMVERRRTTARSATDEAERSGIADVVERRVTTAGAATDTERPRMADVVEPQAFSAGDAQVSGDVLAGLELPATAAEPAVAKPAKRKPRRTAATAGTAPALLTEAEVAGGATAAPKAAKPTRAKKRVADAGAEPTTVGTEVIESTGSDADQTDAEHGAASAGAPVGTGALVGTTGDPAPDAAAAAKPARRTTRTKKAADTEATAQPAKATRTPSRKTEAAVEVPVAEAKPEPAATGTPFGGMIGTTAPAKARRRKTAAGLPAPETTDAGPAHTAVAALAAKRPTTTRRRPNTRPTDQAS</sequence>
<keyword evidence="2" id="KW-1133">Transmembrane helix</keyword>